<reference evidence="1" key="1">
    <citation type="submission" date="2021-06" db="EMBL/GenBank/DDBJ databases">
        <authorList>
            <person name="Kallberg Y."/>
            <person name="Tangrot J."/>
            <person name="Rosling A."/>
        </authorList>
    </citation>
    <scope>NUCLEOTIDE SEQUENCE</scope>
    <source>
        <strain evidence="1">CL356</strain>
    </source>
</reference>
<dbReference type="EMBL" id="CAJVPT010021732">
    <property type="protein sequence ID" value="CAG8656532.1"/>
    <property type="molecule type" value="Genomic_DNA"/>
</dbReference>
<feature type="non-terminal residue" evidence="1">
    <location>
        <position position="1"/>
    </location>
</feature>
<comment type="caution">
    <text evidence="1">The sequence shown here is derived from an EMBL/GenBank/DDBJ whole genome shotgun (WGS) entry which is preliminary data.</text>
</comment>
<gene>
    <name evidence="1" type="ORF">ACOLOM_LOCUS8430</name>
</gene>
<name>A0ACA9NI90_9GLOM</name>
<dbReference type="Proteomes" id="UP000789525">
    <property type="component" value="Unassembled WGS sequence"/>
</dbReference>
<organism evidence="1 2">
    <name type="scientific">Acaulospora colombiana</name>
    <dbReference type="NCBI Taxonomy" id="27376"/>
    <lineage>
        <taxon>Eukaryota</taxon>
        <taxon>Fungi</taxon>
        <taxon>Fungi incertae sedis</taxon>
        <taxon>Mucoromycota</taxon>
        <taxon>Glomeromycotina</taxon>
        <taxon>Glomeromycetes</taxon>
        <taxon>Diversisporales</taxon>
        <taxon>Acaulosporaceae</taxon>
        <taxon>Acaulospora</taxon>
    </lineage>
</organism>
<accession>A0ACA9NI90</accession>
<feature type="non-terminal residue" evidence="1">
    <location>
        <position position="675"/>
    </location>
</feature>
<proteinExistence type="predicted"/>
<keyword evidence="2" id="KW-1185">Reference proteome</keyword>
<evidence type="ECO:0000313" key="2">
    <source>
        <dbReference type="Proteomes" id="UP000789525"/>
    </source>
</evidence>
<sequence length="675" mass="75201">FVIDAKDRLGVWNWISFVFLVLGKEKGSIAAGYTTADIEPEALIGGVDEHSDVVKGSNDESHSANLALYGTLSKLWVANIDSSQVVTTDVYTYISVIVEVINEGLPRASWLIIGDKASRSISSRLQLSYTLIGVQMILGTLLSVIFLGASTRLAVLFVPSAVRDASLKYVRISAFSALASAMEYSVSLATRALDRPDVPLLISSVKFLINIILDLLLISKVHVRGVTPTVNMQAVIRLCCDLTASFVGLLYFMYRNKQVRRRVEDETIRPSFSALKVLARPGVFTFAESAVRNALYLWLVHGIISMSADYATAWGVFNTIRWGLVMVPVQALEASSLAFVGHRWGSWRASKGPDDRSAKMTREELLRIVEPAFKSVGLALVVEVPLCIFFSIWGAKSFAFYLSESDAVAKITVGNDTTRDDSSVVSLPEPGLKLALGPAMGYRRGEDQNDCRQRMERRRRIRHIRSTEPTSHKLGSVERQEAVIKYAIDSARRQPARRIASYTILVAFITVFLILGFGSGYSKDWENIELGLSKDFPNFERIPGDGIRTIAGEELRETRHKRFIVVGDIHGMHSSFKKILSSVSYSESSDYLIHVGDLVAKGPSSPQVLNNLSQTNVTGVRGNHDQKVIEWRAWIEWVQSHKGGRAWLRDMESKTPEELDDLKRKSNKRKWKIPD</sequence>
<evidence type="ECO:0000313" key="1">
    <source>
        <dbReference type="EMBL" id="CAG8656532.1"/>
    </source>
</evidence>
<protein>
    <submittedName>
        <fullName evidence="1">10001_t:CDS:1</fullName>
    </submittedName>
</protein>